<evidence type="ECO:0000256" key="2">
    <source>
        <dbReference type="ARBA" id="ARBA00008551"/>
    </source>
</evidence>
<keyword evidence="8" id="KW-0689">Ribosomal protein</keyword>
<evidence type="ECO:0000256" key="11">
    <source>
        <dbReference type="ARBA" id="ARBA00035134"/>
    </source>
</evidence>
<name>A0A3Q1FGI5_9TELE</name>
<dbReference type="PANTHER" id="PTHR16276:SF1">
    <property type="entry name" value="SMALL RIBOSOMAL SUBUNIT PROTEIN MS39"/>
    <property type="match status" value="1"/>
</dbReference>
<dbReference type="FunCoup" id="A0A3Q1FGI5">
    <property type="interactions" value="1143"/>
</dbReference>
<comment type="subcellular location">
    <subcellularLocation>
        <location evidence="1">Mitochondrion</location>
    </subcellularLocation>
</comment>
<evidence type="ECO:0000256" key="7">
    <source>
        <dbReference type="ARBA" id="ARBA00022946"/>
    </source>
</evidence>
<dbReference type="PANTHER" id="PTHR16276">
    <property type="entry name" value="PENTATRICOPEPTIDE REPEAT DOMAIN-CONTAINING PROTEIN 3"/>
    <property type="match status" value="1"/>
</dbReference>
<evidence type="ECO:0000256" key="1">
    <source>
        <dbReference type="ARBA" id="ARBA00004173"/>
    </source>
</evidence>
<sequence>MAAPGRHVGHYIQRNGRFLLCNIDQVLGHRSFGCTTAVRQQAAEANKESAESIVIPRKKTWSKEAVLEALASTVGRDSTAYSYQFQDDPYLSPRTAVEFKLYSLSQESGRSAAKYFVNSNPKFFTKDFAEPHIPCLMPETVSLCLEEVSEEALKERINLRKVTAAVDMYDQLVQAGTAVSLETTHGLLDLISLYCDRDPVEDEGPQTEDTESKDPKKKKGNYRRASDFLKFSWKENNNAERIFNLLPERDTRCYSALIRGMVKHGAYAKAFSMYTDMLNNRLTADVHIFNALISAAPEVREKYNEKWELITELLKQMNEQKIRPNLLTFNYVLKALRRCGFLAKTQSLHTLSEMKALGIAPTLASYDHVLAVFHRSGSSGPNGVDILQEVVAELAETNFTCQDPHDVMFFANAIRVCLDNKDLELAYKVHSLIEFGENYRLLGDPFHQSVYYGRFFNLLCMMEHVDVVLKWYKRIIPSLYYPNPQGMKDLLQALDTDSRLDLLPSIWKDIKSFGHDNKPDVVEDLLSLMTRDNHSAEVQESFAACALDIKSAFDLNLTSRLEWTNSSLSHVTMLLLRANQTKSAWEMLPLFKSNNRVPSDDLMNSFLSLCHTDGTSQKAVELVQMSAAFCLPTTPQLAKRALAEFDLTEEQRAILSELEAAGGEPSD</sequence>
<dbReference type="Pfam" id="PF22330">
    <property type="entry name" value="Rib_mS39_PPR"/>
    <property type="match status" value="1"/>
</dbReference>
<organism evidence="14 15">
    <name type="scientific">Acanthochromis polyacanthus</name>
    <name type="common">spiny chromis</name>
    <dbReference type="NCBI Taxonomy" id="80966"/>
    <lineage>
        <taxon>Eukaryota</taxon>
        <taxon>Metazoa</taxon>
        <taxon>Chordata</taxon>
        <taxon>Craniata</taxon>
        <taxon>Vertebrata</taxon>
        <taxon>Euteleostomi</taxon>
        <taxon>Actinopterygii</taxon>
        <taxon>Neopterygii</taxon>
        <taxon>Teleostei</taxon>
        <taxon>Neoteleostei</taxon>
        <taxon>Acanthomorphata</taxon>
        <taxon>Ovalentaria</taxon>
        <taxon>Pomacentridae</taxon>
        <taxon>Acanthochromis</taxon>
    </lineage>
</organism>
<dbReference type="GO" id="GO:0005739">
    <property type="term" value="C:mitochondrion"/>
    <property type="evidence" value="ECO:0007669"/>
    <property type="project" value="UniProtKB-SubCell"/>
</dbReference>
<feature type="repeat" description="PPR" evidence="12">
    <location>
        <begin position="250"/>
        <end position="284"/>
    </location>
</feature>
<dbReference type="Ensembl" id="ENSAPOT00000033047.1">
    <property type="protein sequence ID" value="ENSAPOP00000014992.1"/>
    <property type="gene ID" value="ENSAPOG00000017922.1"/>
</dbReference>
<evidence type="ECO:0000313" key="15">
    <source>
        <dbReference type="Proteomes" id="UP000257200"/>
    </source>
</evidence>
<keyword evidence="10" id="KW-0687">Ribonucleoprotein</keyword>
<dbReference type="STRING" id="80966.ENSAPOP00000014992"/>
<evidence type="ECO:0000256" key="10">
    <source>
        <dbReference type="ARBA" id="ARBA00023274"/>
    </source>
</evidence>
<reference evidence="14" key="2">
    <citation type="submission" date="2025-09" db="UniProtKB">
        <authorList>
            <consortium name="Ensembl"/>
        </authorList>
    </citation>
    <scope>IDENTIFICATION</scope>
</reference>
<keyword evidence="15" id="KW-1185">Reference proteome</keyword>
<feature type="region of interest" description="Disordered" evidence="13">
    <location>
        <begin position="200"/>
        <end position="221"/>
    </location>
</feature>
<evidence type="ECO:0000313" key="14">
    <source>
        <dbReference type="Ensembl" id="ENSAPOP00000014992.1"/>
    </source>
</evidence>
<keyword evidence="6" id="KW-0694">RNA-binding</keyword>
<dbReference type="GO" id="GO:0019843">
    <property type="term" value="F:rRNA binding"/>
    <property type="evidence" value="ECO:0007669"/>
    <property type="project" value="UniProtKB-KW"/>
</dbReference>
<dbReference type="InterPro" id="IPR011990">
    <property type="entry name" value="TPR-like_helical_dom_sf"/>
</dbReference>
<evidence type="ECO:0000256" key="12">
    <source>
        <dbReference type="PROSITE-ProRule" id="PRU00708"/>
    </source>
</evidence>
<dbReference type="InterPro" id="IPR037387">
    <property type="entry name" value="PTCD3"/>
</dbReference>
<evidence type="ECO:0000256" key="3">
    <source>
        <dbReference type="ARBA" id="ARBA00022730"/>
    </source>
</evidence>
<dbReference type="GO" id="GO:0032543">
    <property type="term" value="P:mitochondrial translation"/>
    <property type="evidence" value="ECO:0007669"/>
    <property type="project" value="InterPro"/>
</dbReference>
<dbReference type="Proteomes" id="UP000257200">
    <property type="component" value="Unplaced"/>
</dbReference>
<comment type="similarity">
    <text evidence="2">Belongs to the mitochondrion-specific ribosomal protein mS39 family.</text>
</comment>
<evidence type="ECO:0000256" key="13">
    <source>
        <dbReference type="SAM" id="MobiDB-lite"/>
    </source>
</evidence>
<evidence type="ECO:0000256" key="6">
    <source>
        <dbReference type="ARBA" id="ARBA00022884"/>
    </source>
</evidence>
<keyword evidence="4" id="KW-0677">Repeat</keyword>
<dbReference type="GO" id="GO:0005840">
    <property type="term" value="C:ribosome"/>
    <property type="evidence" value="ECO:0007669"/>
    <property type="project" value="UniProtKB-KW"/>
</dbReference>
<dbReference type="GeneTree" id="ENSGT00390000016876"/>
<dbReference type="GO" id="GO:0043024">
    <property type="term" value="F:ribosomal small subunit binding"/>
    <property type="evidence" value="ECO:0007669"/>
    <property type="project" value="InterPro"/>
</dbReference>
<dbReference type="Pfam" id="PF13812">
    <property type="entry name" value="PPR_3"/>
    <property type="match status" value="1"/>
</dbReference>
<feature type="compositionally biased region" description="Acidic residues" evidence="13">
    <location>
        <begin position="200"/>
        <end position="211"/>
    </location>
</feature>
<dbReference type="Gene3D" id="1.25.40.10">
    <property type="entry name" value="Tetratricopeptide repeat domain"/>
    <property type="match status" value="2"/>
</dbReference>
<evidence type="ECO:0000256" key="9">
    <source>
        <dbReference type="ARBA" id="ARBA00023128"/>
    </source>
</evidence>
<dbReference type="GO" id="GO:0006417">
    <property type="term" value="P:regulation of translation"/>
    <property type="evidence" value="ECO:0007669"/>
    <property type="project" value="UniProtKB-KW"/>
</dbReference>
<keyword evidence="7" id="KW-0809">Transit peptide</keyword>
<dbReference type="InterPro" id="IPR055063">
    <property type="entry name" value="Rib_mS39_PPR"/>
</dbReference>
<dbReference type="PROSITE" id="PS51375">
    <property type="entry name" value="PPR"/>
    <property type="match status" value="2"/>
</dbReference>
<dbReference type="AlphaFoldDB" id="A0A3Q1FGI5"/>
<dbReference type="InterPro" id="IPR002885">
    <property type="entry name" value="PPR_rpt"/>
</dbReference>
<evidence type="ECO:0000256" key="5">
    <source>
        <dbReference type="ARBA" id="ARBA00022845"/>
    </source>
</evidence>
<keyword evidence="9" id="KW-0496">Mitochondrion</keyword>
<accession>A0A3Q1FGI5</accession>
<keyword evidence="3" id="KW-0699">rRNA-binding</keyword>
<evidence type="ECO:0000256" key="8">
    <source>
        <dbReference type="ARBA" id="ARBA00022980"/>
    </source>
</evidence>
<dbReference type="GO" id="GO:1990904">
    <property type="term" value="C:ribonucleoprotein complex"/>
    <property type="evidence" value="ECO:0007669"/>
    <property type="project" value="UniProtKB-KW"/>
</dbReference>
<proteinExistence type="inferred from homology"/>
<protein>
    <recommendedName>
        <fullName evidence="11">Small ribosomal subunit protein mS39</fullName>
    </recommendedName>
</protein>
<dbReference type="NCBIfam" id="TIGR00756">
    <property type="entry name" value="PPR"/>
    <property type="match status" value="1"/>
</dbReference>
<reference evidence="14" key="1">
    <citation type="submission" date="2025-08" db="UniProtKB">
        <authorList>
            <consortium name="Ensembl"/>
        </authorList>
    </citation>
    <scope>IDENTIFICATION</scope>
</reference>
<feature type="repeat" description="PPR" evidence="12">
    <location>
        <begin position="325"/>
        <end position="361"/>
    </location>
</feature>
<evidence type="ECO:0000256" key="4">
    <source>
        <dbReference type="ARBA" id="ARBA00022737"/>
    </source>
</evidence>
<dbReference type="InParanoid" id="A0A3Q1FGI5"/>
<keyword evidence="5" id="KW-0810">Translation regulation</keyword>